<dbReference type="PROSITE" id="PS50110">
    <property type="entry name" value="RESPONSE_REGULATORY"/>
    <property type="match status" value="1"/>
</dbReference>
<keyword evidence="3" id="KW-0808">Transferase</keyword>
<dbReference type="InterPro" id="IPR005467">
    <property type="entry name" value="His_kinase_dom"/>
</dbReference>
<feature type="domain" description="Response regulatory" evidence="8">
    <location>
        <begin position="421"/>
        <end position="539"/>
    </location>
</feature>
<dbReference type="SUPFAM" id="SSF47226">
    <property type="entry name" value="Histidine-containing phosphotransfer domain, HPT domain"/>
    <property type="match status" value="1"/>
</dbReference>
<feature type="modified residue" description="4-aspartylphosphate" evidence="5">
    <location>
        <position position="471"/>
    </location>
</feature>
<keyword evidence="10" id="KW-1185">Reference proteome</keyword>
<dbReference type="InterPro" id="IPR036641">
    <property type="entry name" value="HPT_dom_sf"/>
</dbReference>
<dbReference type="EC" id="2.7.13.3" evidence="2"/>
<sequence>MRRLYERYCLQHENQPLLQWIGVVGALAFPILYLLRLTSIVPPRYDDIYWRVAATLLCIGLALRRWWPSRLRPWYTAYSYLVVLYCLSFLLTFTALKNQGGALSVVNMVMGTVLIILLADWRNAVVMLVSGYALAAATYLYTEPDAQIPSAFTIAALTSILVVVAGALSHYGQKRAELERLRKVYAGLAGAIAHEVRTPLAQVQHALRVIDGEVARGSAAARAVEQGHAAISRGLQSITITLQQISDRRPRQEDLVPLSAERCVRRALADYAYESVQARECVQLRVDGDFGFRGEQTAFELVLFNLLRNALYYLPLHPRMKVEVVVQAEPEPLVRVRDTGPGIDPRLLPTLFQEFQTLGKAEGTGLGLSFCRRVMRALGGDIQCRSERGAFTEFVLVFPRGSVEAMPLPGAAVPSALAGRTVLVVDDQALNRTIARALLGELGVNVIEAEHGQHALDLLQAGPLPDAVLMDVNMPGLSGIETTQRLRALPGEVGRVPVLALTANDSANVQAAAREAGMQGLLAKPIDATALQRALAAAFEGRVAEPAAPAPVPAPAASGPARQAELLNLARLDNFERLGMLHELLPHALLDLRGHLQAMQQAAEAGQADQVSERLHALVGLAGEVGAQALHARARERYAVWLEGKRPAGTAWTRELKELLEASEQALWRHCGVKAADPSAPVPPV</sequence>
<dbReference type="Pfam" id="PF02518">
    <property type="entry name" value="HATPase_c"/>
    <property type="match status" value="1"/>
</dbReference>
<evidence type="ECO:0000259" key="8">
    <source>
        <dbReference type="PROSITE" id="PS50110"/>
    </source>
</evidence>
<organism evidence="9 10">
    <name type="scientific">Hydrogenophaga crocea</name>
    <dbReference type="NCBI Taxonomy" id="2716225"/>
    <lineage>
        <taxon>Bacteria</taxon>
        <taxon>Pseudomonadati</taxon>
        <taxon>Pseudomonadota</taxon>
        <taxon>Betaproteobacteria</taxon>
        <taxon>Burkholderiales</taxon>
        <taxon>Comamonadaceae</taxon>
        <taxon>Hydrogenophaga</taxon>
    </lineage>
</organism>
<evidence type="ECO:0000256" key="3">
    <source>
        <dbReference type="ARBA" id="ARBA00022679"/>
    </source>
</evidence>
<keyword evidence="4" id="KW-0418">Kinase</keyword>
<feature type="transmembrane region" description="Helical" evidence="6">
    <location>
        <begin position="124"/>
        <end position="142"/>
    </location>
</feature>
<dbReference type="PANTHER" id="PTHR43047:SF72">
    <property type="entry name" value="OSMOSENSING HISTIDINE PROTEIN KINASE SLN1"/>
    <property type="match status" value="1"/>
</dbReference>
<dbReference type="GO" id="GO:0005886">
    <property type="term" value="C:plasma membrane"/>
    <property type="evidence" value="ECO:0007669"/>
    <property type="project" value="TreeGrafter"/>
</dbReference>
<dbReference type="PANTHER" id="PTHR43047">
    <property type="entry name" value="TWO-COMPONENT HISTIDINE PROTEIN KINASE"/>
    <property type="match status" value="1"/>
</dbReference>
<dbReference type="SMART" id="SM00448">
    <property type="entry name" value="REC"/>
    <property type="match status" value="1"/>
</dbReference>
<dbReference type="Gene3D" id="3.30.565.10">
    <property type="entry name" value="Histidine kinase-like ATPase, C-terminal domain"/>
    <property type="match status" value="1"/>
</dbReference>
<evidence type="ECO:0000313" key="9">
    <source>
        <dbReference type="EMBL" id="QIM52028.1"/>
    </source>
</evidence>
<dbReference type="GO" id="GO:0000155">
    <property type="term" value="F:phosphorelay sensor kinase activity"/>
    <property type="evidence" value="ECO:0007669"/>
    <property type="project" value="TreeGrafter"/>
</dbReference>
<dbReference type="Pfam" id="PF00072">
    <property type="entry name" value="Response_reg"/>
    <property type="match status" value="1"/>
</dbReference>
<dbReference type="PROSITE" id="PS50109">
    <property type="entry name" value="HIS_KIN"/>
    <property type="match status" value="1"/>
</dbReference>
<evidence type="ECO:0000256" key="1">
    <source>
        <dbReference type="ARBA" id="ARBA00000085"/>
    </source>
</evidence>
<dbReference type="EMBL" id="CP049989">
    <property type="protein sequence ID" value="QIM52028.1"/>
    <property type="molecule type" value="Genomic_DNA"/>
</dbReference>
<dbReference type="KEGG" id="hcz:G9Q37_07695"/>
<dbReference type="SUPFAM" id="SSF52172">
    <property type="entry name" value="CheY-like"/>
    <property type="match status" value="1"/>
</dbReference>
<keyword evidence="6" id="KW-0472">Membrane</keyword>
<name>A0A6G8IG43_9BURK</name>
<dbReference type="Gene3D" id="3.40.50.2300">
    <property type="match status" value="1"/>
</dbReference>
<dbReference type="CDD" id="cd17546">
    <property type="entry name" value="REC_hyHK_CKI1_RcsC-like"/>
    <property type="match status" value="1"/>
</dbReference>
<dbReference type="InterPro" id="IPR011006">
    <property type="entry name" value="CheY-like_superfamily"/>
</dbReference>
<evidence type="ECO:0000313" key="10">
    <source>
        <dbReference type="Proteomes" id="UP000503162"/>
    </source>
</evidence>
<dbReference type="AlphaFoldDB" id="A0A6G8IG43"/>
<dbReference type="InterPro" id="IPR004358">
    <property type="entry name" value="Sig_transdc_His_kin-like_C"/>
</dbReference>
<dbReference type="InterPro" id="IPR036890">
    <property type="entry name" value="HATPase_C_sf"/>
</dbReference>
<keyword evidence="6" id="KW-0812">Transmembrane</keyword>
<protein>
    <recommendedName>
        <fullName evidence="2">histidine kinase</fullName>
        <ecNumber evidence="2">2.7.13.3</ecNumber>
    </recommendedName>
</protein>
<dbReference type="PRINTS" id="PR00344">
    <property type="entry name" value="BCTRLSENSOR"/>
</dbReference>
<evidence type="ECO:0000256" key="4">
    <source>
        <dbReference type="ARBA" id="ARBA00022777"/>
    </source>
</evidence>
<keyword evidence="6" id="KW-1133">Transmembrane helix</keyword>
<dbReference type="SUPFAM" id="SSF55874">
    <property type="entry name" value="ATPase domain of HSP90 chaperone/DNA topoisomerase II/histidine kinase"/>
    <property type="match status" value="1"/>
</dbReference>
<keyword evidence="5" id="KW-0597">Phosphoprotein</keyword>
<feature type="transmembrane region" description="Helical" evidence="6">
    <location>
        <begin position="48"/>
        <end position="66"/>
    </location>
</feature>
<dbReference type="GO" id="GO:0009927">
    <property type="term" value="F:histidine phosphotransfer kinase activity"/>
    <property type="evidence" value="ECO:0007669"/>
    <property type="project" value="TreeGrafter"/>
</dbReference>
<dbReference type="Gene3D" id="1.20.120.160">
    <property type="entry name" value="HPT domain"/>
    <property type="match status" value="1"/>
</dbReference>
<dbReference type="SMART" id="SM00387">
    <property type="entry name" value="HATPase_c"/>
    <property type="match status" value="1"/>
</dbReference>
<evidence type="ECO:0000259" key="7">
    <source>
        <dbReference type="PROSITE" id="PS50109"/>
    </source>
</evidence>
<dbReference type="InterPro" id="IPR001789">
    <property type="entry name" value="Sig_transdc_resp-reg_receiver"/>
</dbReference>
<feature type="transmembrane region" description="Helical" evidence="6">
    <location>
        <begin position="20"/>
        <end position="42"/>
    </location>
</feature>
<feature type="transmembrane region" description="Helical" evidence="6">
    <location>
        <begin position="102"/>
        <end position="119"/>
    </location>
</feature>
<accession>A0A6G8IG43</accession>
<feature type="transmembrane region" description="Helical" evidence="6">
    <location>
        <begin position="78"/>
        <end position="96"/>
    </location>
</feature>
<reference evidence="9 10" key="1">
    <citation type="submission" date="2020-03" db="EMBL/GenBank/DDBJ databases">
        <title>Hydrogenophaga sp. nov. isolated from cyanobacterial mat.</title>
        <authorList>
            <person name="Thorat V."/>
            <person name="Kirdat K."/>
            <person name="Tiwarekar B."/>
            <person name="Costa E.D."/>
            <person name="Yadav A."/>
        </authorList>
    </citation>
    <scope>NUCLEOTIDE SEQUENCE [LARGE SCALE GENOMIC DNA]</scope>
    <source>
        <strain evidence="9 10">BA0156</strain>
    </source>
</reference>
<proteinExistence type="predicted"/>
<dbReference type="RefSeq" id="WP_166226631.1">
    <property type="nucleotide sequence ID" value="NZ_CP049989.1"/>
</dbReference>
<feature type="domain" description="Histidine kinase" evidence="7">
    <location>
        <begin position="191"/>
        <end position="402"/>
    </location>
</feature>
<dbReference type="InterPro" id="IPR003594">
    <property type="entry name" value="HATPase_dom"/>
</dbReference>
<evidence type="ECO:0000256" key="2">
    <source>
        <dbReference type="ARBA" id="ARBA00012438"/>
    </source>
</evidence>
<dbReference type="Proteomes" id="UP000503162">
    <property type="component" value="Chromosome"/>
</dbReference>
<comment type="catalytic activity">
    <reaction evidence="1">
        <text>ATP + protein L-histidine = ADP + protein N-phospho-L-histidine.</text>
        <dbReference type="EC" id="2.7.13.3"/>
    </reaction>
</comment>
<evidence type="ECO:0000256" key="6">
    <source>
        <dbReference type="SAM" id="Phobius"/>
    </source>
</evidence>
<evidence type="ECO:0000256" key="5">
    <source>
        <dbReference type="PROSITE-ProRule" id="PRU00169"/>
    </source>
</evidence>
<feature type="transmembrane region" description="Helical" evidence="6">
    <location>
        <begin position="148"/>
        <end position="172"/>
    </location>
</feature>
<gene>
    <name evidence="9" type="ORF">G9Q37_07695</name>
</gene>